<evidence type="ECO:0000313" key="2">
    <source>
        <dbReference type="EMBL" id="MBN4066699.1"/>
    </source>
</evidence>
<reference evidence="2 3" key="1">
    <citation type="submission" date="2021-02" db="EMBL/GenBank/DDBJ databases">
        <title>Activity-based single-cell genomes from oceanic crustal fluid captures similar information to metagenomic and metatranscriptomic surveys with orders of magnitude less sampling.</title>
        <authorList>
            <person name="D'Angelo T.S."/>
            <person name="Orcutt B.N."/>
        </authorList>
    </citation>
    <scope>NUCLEOTIDE SEQUENCE [LARGE SCALE GENOMIC DNA]</scope>
    <source>
        <strain evidence="2">AH-315-G07</strain>
    </source>
</reference>
<proteinExistence type="predicted"/>
<evidence type="ECO:0008006" key="4">
    <source>
        <dbReference type="Google" id="ProtNLM"/>
    </source>
</evidence>
<evidence type="ECO:0000313" key="3">
    <source>
        <dbReference type="Proteomes" id="UP000722121"/>
    </source>
</evidence>
<dbReference type="Proteomes" id="UP000722121">
    <property type="component" value="Unassembled WGS sequence"/>
</dbReference>
<organism evidence="2 3">
    <name type="scientific">Simkania negevensis</name>
    <dbReference type="NCBI Taxonomy" id="83561"/>
    <lineage>
        <taxon>Bacteria</taxon>
        <taxon>Pseudomonadati</taxon>
        <taxon>Chlamydiota</taxon>
        <taxon>Chlamydiia</taxon>
        <taxon>Parachlamydiales</taxon>
        <taxon>Simkaniaceae</taxon>
        <taxon>Simkania</taxon>
    </lineage>
</organism>
<sequence>MDENPYHLHPISRDTNSRPGQQGSGEERKKKEASEEEVLNSAIPKEDRYLPEATEKRSLSEVEGYGKALKRRILVRINQMKRLP</sequence>
<gene>
    <name evidence="2" type="ORF">JYU14_01290</name>
</gene>
<feature type="compositionally biased region" description="Basic and acidic residues" evidence="1">
    <location>
        <begin position="1"/>
        <end position="16"/>
    </location>
</feature>
<protein>
    <recommendedName>
        <fullName evidence="4">Transposase</fullName>
    </recommendedName>
</protein>
<evidence type="ECO:0000256" key="1">
    <source>
        <dbReference type="SAM" id="MobiDB-lite"/>
    </source>
</evidence>
<keyword evidence="3" id="KW-1185">Reference proteome</keyword>
<accession>A0ABS3ARF5</accession>
<feature type="compositionally biased region" description="Basic and acidic residues" evidence="1">
    <location>
        <begin position="44"/>
        <end position="60"/>
    </location>
</feature>
<comment type="caution">
    <text evidence="2">The sequence shown here is derived from an EMBL/GenBank/DDBJ whole genome shotgun (WGS) entry which is preliminary data.</text>
</comment>
<feature type="region of interest" description="Disordered" evidence="1">
    <location>
        <begin position="1"/>
        <end position="63"/>
    </location>
</feature>
<name>A0ABS3ARF5_9BACT</name>
<dbReference type="EMBL" id="JAFITR010000017">
    <property type="protein sequence ID" value="MBN4066699.1"/>
    <property type="molecule type" value="Genomic_DNA"/>
</dbReference>